<feature type="compositionally biased region" description="Polar residues" evidence="1">
    <location>
        <begin position="127"/>
        <end position="139"/>
    </location>
</feature>
<reference evidence="2 3" key="1">
    <citation type="journal article" date="2016" name="Mol. Biol. Evol.">
        <title>Comparative Genomics of Early-Diverging Mushroom-Forming Fungi Provides Insights into the Origins of Lignocellulose Decay Capabilities.</title>
        <authorList>
            <person name="Nagy L.G."/>
            <person name="Riley R."/>
            <person name="Tritt A."/>
            <person name="Adam C."/>
            <person name="Daum C."/>
            <person name="Floudas D."/>
            <person name="Sun H."/>
            <person name="Yadav J.S."/>
            <person name="Pangilinan J."/>
            <person name="Larsson K.H."/>
            <person name="Matsuura K."/>
            <person name="Barry K."/>
            <person name="Labutti K."/>
            <person name="Kuo R."/>
            <person name="Ohm R.A."/>
            <person name="Bhattacharya S.S."/>
            <person name="Shirouzu T."/>
            <person name="Yoshinaga Y."/>
            <person name="Martin F.M."/>
            <person name="Grigoriev I.V."/>
            <person name="Hibbett D.S."/>
        </authorList>
    </citation>
    <scope>NUCLEOTIDE SEQUENCE [LARGE SCALE GENOMIC DNA]</scope>
    <source>
        <strain evidence="2 3">HHB12029</strain>
    </source>
</reference>
<feature type="compositionally biased region" description="Pro residues" evidence="1">
    <location>
        <begin position="190"/>
        <end position="204"/>
    </location>
</feature>
<dbReference type="InParanoid" id="A0A165CES7"/>
<dbReference type="EMBL" id="KV426330">
    <property type="protein sequence ID" value="KZV82335.1"/>
    <property type="molecule type" value="Genomic_DNA"/>
</dbReference>
<accession>A0A165CES7</accession>
<protein>
    <submittedName>
        <fullName evidence="2">Uncharacterized protein</fullName>
    </submittedName>
</protein>
<name>A0A165CES7_EXIGL</name>
<feature type="compositionally biased region" description="Basic and acidic residues" evidence="1">
    <location>
        <begin position="93"/>
        <end position="107"/>
    </location>
</feature>
<dbReference type="Proteomes" id="UP000077266">
    <property type="component" value="Unassembled WGS sequence"/>
</dbReference>
<gene>
    <name evidence="2" type="ORF">EXIGLDRAFT_778701</name>
</gene>
<feature type="region of interest" description="Disordered" evidence="1">
    <location>
        <begin position="1"/>
        <end position="204"/>
    </location>
</feature>
<sequence length="204" mass="22580">MSRFAPSQRRVPQRTKPREHPLAGSRVPLENIGLPADCLKRPKPPAKPSNGNRRAHNREEEPKRHRQAEGPPKSWRAKNLSRYRASARPWTLSRDEQPPRPHGENARRARCHTPSTRAPSPERDISQTHNENTHSSTANGPVPAETHNDHVDDDAPSAKRTALRAASIATHSICQPDRIGPLLSTASTLPPEPDLGPNLPPTLP</sequence>
<evidence type="ECO:0000313" key="3">
    <source>
        <dbReference type="Proteomes" id="UP000077266"/>
    </source>
</evidence>
<dbReference type="AlphaFoldDB" id="A0A165CES7"/>
<evidence type="ECO:0000256" key="1">
    <source>
        <dbReference type="SAM" id="MobiDB-lite"/>
    </source>
</evidence>
<proteinExistence type="predicted"/>
<evidence type="ECO:0000313" key="2">
    <source>
        <dbReference type="EMBL" id="KZV82335.1"/>
    </source>
</evidence>
<organism evidence="2 3">
    <name type="scientific">Exidia glandulosa HHB12029</name>
    <dbReference type="NCBI Taxonomy" id="1314781"/>
    <lineage>
        <taxon>Eukaryota</taxon>
        <taxon>Fungi</taxon>
        <taxon>Dikarya</taxon>
        <taxon>Basidiomycota</taxon>
        <taxon>Agaricomycotina</taxon>
        <taxon>Agaricomycetes</taxon>
        <taxon>Auriculariales</taxon>
        <taxon>Exidiaceae</taxon>
        <taxon>Exidia</taxon>
    </lineage>
</organism>
<keyword evidence="3" id="KW-1185">Reference proteome</keyword>